<evidence type="ECO:0000259" key="4">
    <source>
        <dbReference type="Pfam" id="PF13524"/>
    </source>
</evidence>
<dbReference type="PANTHER" id="PTHR12526:SF510">
    <property type="entry name" value="D-INOSITOL 3-PHOSPHATE GLYCOSYLTRANSFERASE"/>
    <property type="match status" value="1"/>
</dbReference>
<reference evidence="5 6" key="1">
    <citation type="submission" date="2018-12" db="EMBL/GenBank/DDBJ databases">
        <authorList>
            <person name="Yang Y."/>
        </authorList>
    </citation>
    <scope>NUCLEOTIDE SEQUENCE [LARGE SCALE GENOMIC DNA]</scope>
    <source>
        <strain evidence="5 6">GSF71</strain>
    </source>
</reference>
<name>A0A433J6W3_9PROT</name>
<dbReference type="Pfam" id="PF13524">
    <property type="entry name" value="Glyco_trans_1_2"/>
    <property type="match status" value="1"/>
</dbReference>
<dbReference type="RefSeq" id="WP_127000075.1">
    <property type="nucleotide sequence ID" value="NZ_JBNPXW010000012.1"/>
</dbReference>
<sequence length="997" mass="108352">MQPPTLDSLPNPQVLFCGLASPDHYPRPLFSQREIFCGPDCQTATDGDGFVTIATPPGDFDMAALVARLPAHQKPELIVVKADATRRNLARNLDRIPCSKLLLVGDTHHFTAPVQTLIQYATAETFDAIVVDHTRHHAHFFVEAGFDRVYWIPALDYALRRRDIPPAPTHALTFVGQIGAFHPYRRHVLTEVLRAGLPLQTLRGTPEETADLYAASAITLNCSLNGDLNLRVFEALGSGGFLITDALSPDSGLERLFVPGRHLVTYRSPGELVETIRHYLDHPDEARAIRAAGQRHLLDTQGPMVKRVQFYSLLGGGPVDPTLVVTARPAPVALPGRGHAFRHRVAAYEAVQHLHLRATRLSVLVEPGDPLGIAAAVADLPRVATVEQGSTEVAGPALPPPEGGEAIREERVAVLPWGKGAGGIKESIDQWLSATAVGFVIAGGQGWSERTAAAAGLAEWGFVPVEGTPGLHRCADRMRFVETSVRLAPAATARGRVAALLETVATPDQAMMAARLAQTLGDGVLMERCVHRCIALDRHHDDGLRVLAALAEASGRFGDAYILTSERRRARGGRGGALPGAPDADRLARQAADDPRIARYRALTTLAPIPAGTGRRVLVVTNLFPPQELGGYGRKLWEFSAELLRRGHDVRILTADVPELARPGVAGTEDLEKRVERGLGLYGYWRDGRAFNHEDTGRCVAIVRENAVRILEAARRHRSEVCMVGNLDLVGHQFLTALTAQGIPVVHCLGNQHPGYGLEDAPRSPLYRPGPASHWVEGRLKENGFGFKETSVLYPGARVDYFYRPIMPAQDRLRIAFASLYVVYKGPQILLNALNRLHHAGVDFDCVMAGEAPDADFLERSQAFCAKNGLSGKVRFQGFLDRQGMADLFARTNVLVFPSLFQEPFGISQVEAMAAGLTVVTSATGGSGEIVRDGVDGLHFASEDHEDLAAKLRGLVEDPARWARLAQAGRERAFGFAVGRSVDRIETVFNELLLRRA</sequence>
<keyword evidence="1" id="KW-0328">Glycosyltransferase</keyword>
<feature type="domain" description="Spore protein YkvP/CgeB glycosyl transferase-like" evidence="4">
    <location>
        <begin position="206"/>
        <end position="299"/>
    </location>
</feature>
<evidence type="ECO:0000256" key="1">
    <source>
        <dbReference type="ARBA" id="ARBA00022676"/>
    </source>
</evidence>
<accession>A0A433J6W3</accession>
<keyword evidence="6" id="KW-1185">Reference proteome</keyword>
<dbReference type="OrthoDB" id="9807414at2"/>
<proteinExistence type="predicted"/>
<dbReference type="InterPro" id="IPR055259">
    <property type="entry name" value="YkvP/CgeB_Glyco_trans-like"/>
</dbReference>
<comment type="caution">
    <text evidence="5">The sequence shown here is derived from an EMBL/GenBank/DDBJ whole genome shotgun (WGS) entry which is preliminary data.</text>
</comment>
<dbReference type="Pfam" id="PF00534">
    <property type="entry name" value="Glycos_transf_1"/>
    <property type="match status" value="1"/>
</dbReference>
<keyword evidence="2 5" id="KW-0808">Transferase</keyword>
<dbReference type="GO" id="GO:0016757">
    <property type="term" value="F:glycosyltransferase activity"/>
    <property type="evidence" value="ECO:0007669"/>
    <property type="project" value="UniProtKB-KW"/>
</dbReference>
<evidence type="ECO:0000313" key="6">
    <source>
        <dbReference type="Proteomes" id="UP000280346"/>
    </source>
</evidence>
<dbReference type="AlphaFoldDB" id="A0A433J6W3"/>
<dbReference type="Proteomes" id="UP000280346">
    <property type="component" value="Unassembled WGS sequence"/>
</dbReference>
<dbReference type="PANTHER" id="PTHR12526">
    <property type="entry name" value="GLYCOSYLTRANSFERASE"/>
    <property type="match status" value="1"/>
</dbReference>
<gene>
    <name evidence="5" type="ORF">EJ913_17260</name>
</gene>
<dbReference type="Gene3D" id="3.40.50.2000">
    <property type="entry name" value="Glycogen Phosphorylase B"/>
    <property type="match status" value="3"/>
</dbReference>
<evidence type="ECO:0000256" key="2">
    <source>
        <dbReference type="ARBA" id="ARBA00022679"/>
    </source>
</evidence>
<protein>
    <submittedName>
        <fullName evidence="5">Glycosyltransferase</fullName>
    </submittedName>
</protein>
<evidence type="ECO:0000313" key="5">
    <source>
        <dbReference type="EMBL" id="RUQ68920.1"/>
    </source>
</evidence>
<evidence type="ECO:0000259" key="3">
    <source>
        <dbReference type="Pfam" id="PF00534"/>
    </source>
</evidence>
<dbReference type="EMBL" id="RZIJ01000013">
    <property type="protein sequence ID" value="RUQ68920.1"/>
    <property type="molecule type" value="Genomic_DNA"/>
</dbReference>
<organism evidence="5 6">
    <name type="scientific">Azospirillum doebereinerae</name>
    <dbReference type="NCBI Taxonomy" id="92933"/>
    <lineage>
        <taxon>Bacteria</taxon>
        <taxon>Pseudomonadati</taxon>
        <taxon>Pseudomonadota</taxon>
        <taxon>Alphaproteobacteria</taxon>
        <taxon>Rhodospirillales</taxon>
        <taxon>Azospirillaceae</taxon>
        <taxon>Azospirillum</taxon>
    </lineage>
</organism>
<feature type="domain" description="Glycosyl transferase family 1" evidence="3">
    <location>
        <begin position="813"/>
        <end position="972"/>
    </location>
</feature>
<dbReference type="SUPFAM" id="SSF53756">
    <property type="entry name" value="UDP-Glycosyltransferase/glycogen phosphorylase"/>
    <property type="match status" value="2"/>
</dbReference>
<dbReference type="InterPro" id="IPR001296">
    <property type="entry name" value="Glyco_trans_1"/>
</dbReference>